<dbReference type="AlphaFoldDB" id="A0A7R9V9T4"/>
<accession>A0A7R9V9T4</accession>
<proteinExistence type="predicted"/>
<sequence>MNQQSYKSASHCAQVLPAGILNPAGWRFTAARDARAPAAMRATRCVEPASWRLEPAVQTLLKPKPSGSERQPASQQHNSHSSTTATAALQPQLALQQRMPHECQP</sequence>
<evidence type="ECO:0000256" key="1">
    <source>
        <dbReference type="SAM" id="MobiDB-lite"/>
    </source>
</evidence>
<feature type="compositionally biased region" description="Low complexity" evidence="1">
    <location>
        <begin position="83"/>
        <end position="97"/>
    </location>
</feature>
<organism evidence="2">
    <name type="scientific">Chlamydomonas euryale</name>
    <dbReference type="NCBI Taxonomy" id="1486919"/>
    <lineage>
        <taxon>Eukaryota</taxon>
        <taxon>Viridiplantae</taxon>
        <taxon>Chlorophyta</taxon>
        <taxon>core chlorophytes</taxon>
        <taxon>Chlorophyceae</taxon>
        <taxon>CS clade</taxon>
        <taxon>Chlamydomonadales</taxon>
        <taxon>Chlamydomonadaceae</taxon>
        <taxon>Chlamydomonas</taxon>
    </lineage>
</organism>
<reference evidence="2" key="1">
    <citation type="submission" date="2021-01" db="EMBL/GenBank/DDBJ databases">
        <authorList>
            <person name="Corre E."/>
            <person name="Pelletier E."/>
            <person name="Niang G."/>
            <person name="Scheremetjew M."/>
            <person name="Finn R."/>
            <person name="Kale V."/>
            <person name="Holt S."/>
            <person name="Cochrane G."/>
            <person name="Meng A."/>
            <person name="Brown T."/>
            <person name="Cohen L."/>
        </authorList>
    </citation>
    <scope>NUCLEOTIDE SEQUENCE</scope>
    <source>
        <strain evidence="2">CCMP219</strain>
    </source>
</reference>
<feature type="region of interest" description="Disordered" evidence="1">
    <location>
        <begin position="61"/>
        <end position="105"/>
    </location>
</feature>
<protein>
    <submittedName>
        <fullName evidence="2">Uncharacterized protein</fullName>
    </submittedName>
</protein>
<evidence type="ECO:0000313" key="2">
    <source>
        <dbReference type="EMBL" id="CAD8289046.1"/>
    </source>
</evidence>
<name>A0A7R9V9T4_9CHLO</name>
<gene>
    <name evidence="2" type="ORF">CEUR00632_LOCUS9085</name>
</gene>
<dbReference type="EMBL" id="HBEC01019333">
    <property type="protein sequence ID" value="CAD8289046.1"/>
    <property type="molecule type" value="Transcribed_RNA"/>
</dbReference>
<feature type="compositionally biased region" description="Polar residues" evidence="1">
    <location>
        <begin position="68"/>
        <end position="82"/>
    </location>
</feature>